<comment type="caution">
    <text evidence="2">The sequence shown here is derived from an EMBL/GenBank/DDBJ whole genome shotgun (WGS) entry which is preliminary data.</text>
</comment>
<feature type="compositionally biased region" description="Basic and acidic residues" evidence="1">
    <location>
        <begin position="1"/>
        <end position="10"/>
    </location>
</feature>
<dbReference type="Proteomes" id="UP000225706">
    <property type="component" value="Unassembled WGS sequence"/>
</dbReference>
<keyword evidence="3" id="KW-1185">Reference proteome</keyword>
<organism evidence="2 3">
    <name type="scientific">Stylophora pistillata</name>
    <name type="common">Smooth cauliflower coral</name>
    <dbReference type="NCBI Taxonomy" id="50429"/>
    <lineage>
        <taxon>Eukaryota</taxon>
        <taxon>Metazoa</taxon>
        <taxon>Cnidaria</taxon>
        <taxon>Anthozoa</taxon>
        <taxon>Hexacorallia</taxon>
        <taxon>Scleractinia</taxon>
        <taxon>Astrocoeniina</taxon>
        <taxon>Pocilloporidae</taxon>
        <taxon>Stylophora</taxon>
    </lineage>
</organism>
<reference evidence="3" key="1">
    <citation type="journal article" date="2017" name="bioRxiv">
        <title>Comparative analysis of the genomes of Stylophora pistillata and Acropora digitifera provides evidence for extensive differences between species of corals.</title>
        <authorList>
            <person name="Voolstra C.R."/>
            <person name="Li Y."/>
            <person name="Liew Y.J."/>
            <person name="Baumgarten S."/>
            <person name="Zoccola D."/>
            <person name="Flot J.-F."/>
            <person name="Tambutte S."/>
            <person name="Allemand D."/>
            <person name="Aranda M."/>
        </authorList>
    </citation>
    <scope>NUCLEOTIDE SEQUENCE [LARGE SCALE GENOMIC DNA]</scope>
</reference>
<sequence>MGVFDGEHNTNHTQESSSKQGPEGPPGPPGEPGPTSPKGDTGPTGPKGDTGDAASVDLSNFLDRTKGGNILKELAFTSSHGADRQISGLSNQPLNGTAAVNLNKLNTEVGKKADISTAINGLTAKLDTTTFRQSIVTKPNTTTVMLLSGSQKMTGDIDLNGNDAINSKRENYLGMTTAQQSTYESSNTLVSRYEAASIKKHLQALLHITTLSNANQPYVDNVKKIIPSFSNLDDKQILDAQQRKITNLVDSFADNGEAVSKKYVDHCTTTVTNLATTKLNKAGDTMTGNLNLGNSKALNSAAPSGGNDLCNKTYVDTLVGTTKPNLEKHVNDHLAHSVTTTNLRNDLDCIMNSIIGNEFSDEDDITGKPQIFKDFHRFVKKIKPFDLLLDTSKGYCSSRFGVNMYLAAKSEYTVVCEMWWESNKVDPNSVTLTATSSVETVSRQRSNRFSNHIVSLIHMTKWSDATPKYLMFDIVMKNRSGQVYDQKLPIWVVVYGRKGYHSSLPETVWDQWYSFYDRKMYIYQQVELMNEPKDDRNPTTKKYVDDMKTSFQTKINARATKTALTNATRKIWYRGNCSHDNKSQVNFYINGASDHTTYVSQSANADFTVNSSDNAKLIIKNADIFNFNHIDYSIGEEIIEEIKALYRYYHKRWWCSRKTFKTFMRKSLLCSLGSTSLIVIGTLVGGLTMSPIPLAAITGTGLLLKTFTDVKKFERKIDMSKFAFITYERILTELRSYLRGRPFDSTSFLNEVRLIDDTITDLPLMNLKRNNKHRHHSRFERFQKAKSKMVNIPNYDVKGSHRNRKRRLNDFLDEEYRMLIAGGSGSRKTNTLMHMLRLPLVVYEKIYLYTPNTHQEKIQDLQKFMHKVSQRVGYDFLEILNPDDILDTSEYPEGCRKVVIFDDLINAPDVVQKKIVNHYTGERHHQISPIYLTQSYYDTPQKIRLNCSHLILYTPVTKRHCDLIAKENMVEPDLFSKLGPYEFLFVDKEKKSCMKNFDEKI</sequence>
<feature type="compositionally biased region" description="Polar residues" evidence="1">
    <location>
        <begin position="11"/>
        <end position="20"/>
    </location>
</feature>
<evidence type="ECO:0000256" key="1">
    <source>
        <dbReference type="SAM" id="MobiDB-lite"/>
    </source>
</evidence>
<dbReference type="AlphaFoldDB" id="A0A2B4R6W2"/>
<keyword evidence="2" id="KW-0176">Collagen</keyword>
<evidence type="ECO:0000313" key="3">
    <source>
        <dbReference type="Proteomes" id="UP000225706"/>
    </source>
</evidence>
<name>A0A2B4R6W2_STYPI</name>
<gene>
    <name evidence="2" type="primary">sqt-1</name>
    <name evidence="2" type="ORF">AWC38_SpisGene24093</name>
</gene>
<feature type="region of interest" description="Disordered" evidence="1">
    <location>
        <begin position="1"/>
        <end position="55"/>
    </location>
</feature>
<feature type="compositionally biased region" description="Low complexity" evidence="1">
    <location>
        <begin position="36"/>
        <end position="47"/>
    </location>
</feature>
<accession>A0A2B4R6W2</accession>
<proteinExistence type="predicted"/>
<dbReference type="GO" id="GO:0005581">
    <property type="term" value="C:collagen trimer"/>
    <property type="evidence" value="ECO:0007669"/>
    <property type="project" value="UniProtKB-KW"/>
</dbReference>
<protein>
    <submittedName>
        <fullName evidence="2">Cuticle collagen sqt-1</fullName>
    </submittedName>
</protein>
<evidence type="ECO:0000313" key="2">
    <source>
        <dbReference type="EMBL" id="PFX12015.1"/>
    </source>
</evidence>
<feature type="compositionally biased region" description="Pro residues" evidence="1">
    <location>
        <begin position="23"/>
        <end position="35"/>
    </location>
</feature>
<dbReference type="Pfam" id="PF04665">
    <property type="entry name" value="Pox_A32"/>
    <property type="match status" value="1"/>
</dbReference>
<dbReference type="InterPro" id="IPR006758">
    <property type="entry name" value="A32L"/>
</dbReference>
<dbReference type="EMBL" id="LSMT01001654">
    <property type="protein sequence ID" value="PFX12015.1"/>
    <property type="molecule type" value="Genomic_DNA"/>
</dbReference>